<feature type="domain" description="NodB homology" evidence="3">
    <location>
        <begin position="86"/>
        <end position="278"/>
    </location>
</feature>
<dbReference type="InterPro" id="IPR002509">
    <property type="entry name" value="NODB_dom"/>
</dbReference>
<dbReference type="GO" id="GO:0016810">
    <property type="term" value="F:hydrolase activity, acting on carbon-nitrogen (but not peptide) bonds"/>
    <property type="evidence" value="ECO:0007669"/>
    <property type="project" value="InterPro"/>
</dbReference>
<feature type="region of interest" description="Disordered" evidence="1">
    <location>
        <begin position="1"/>
        <end position="20"/>
    </location>
</feature>
<keyword evidence="2" id="KW-0472">Membrane</keyword>
<feature type="compositionally biased region" description="Polar residues" evidence="1">
    <location>
        <begin position="1"/>
        <end position="13"/>
    </location>
</feature>
<accession>A0A6S7AZM9</accession>
<dbReference type="RefSeq" id="WP_175104162.1">
    <property type="nucleotide sequence ID" value="NZ_CADIKM010000005.1"/>
</dbReference>
<evidence type="ECO:0000259" key="3">
    <source>
        <dbReference type="PROSITE" id="PS51677"/>
    </source>
</evidence>
<dbReference type="PANTHER" id="PTHR10587">
    <property type="entry name" value="GLYCOSYL TRANSFERASE-RELATED"/>
    <property type="match status" value="1"/>
</dbReference>
<dbReference type="PROSITE" id="PS51677">
    <property type="entry name" value="NODB"/>
    <property type="match status" value="1"/>
</dbReference>
<dbReference type="Proteomes" id="UP000494115">
    <property type="component" value="Unassembled WGS sequence"/>
</dbReference>
<name>A0A6S7AZM9_9BURK</name>
<dbReference type="GO" id="GO:0005975">
    <property type="term" value="P:carbohydrate metabolic process"/>
    <property type="evidence" value="ECO:0007669"/>
    <property type="project" value="InterPro"/>
</dbReference>
<dbReference type="Pfam" id="PF01522">
    <property type="entry name" value="Polysacc_deac_1"/>
    <property type="match status" value="1"/>
</dbReference>
<dbReference type="CDD" id="cd10917">
    <property type="entry name" value="CE4_NodB_like_6s_7s"/>
    <property type="match status" value="1"/>
</dbReference>
<protein>
    <recommendedName>
        <fullName evidence="3">NodB homology domain-containing protein</fullName>
    </recommendedName>
</protein>
<gene>
    <name evidence="4" type="ORF">LMG28138_01548</name>
</gene>
<keyword evidence="2" id="KW-0812">Transmembrane</keyword>
<keyword evidence="5" id="KW-1185">Reference proteome</keyword>
<reference evidence="4 5" key="1">
    <citation type="submission" date="2020-04" db="EMBL/GenBank/DDBJ databases">
        <authorList>
            <person name="De Canck E."/>
        </authorList>
    </citation>
    <scope>NUCLEOTIDE SEQUENCE [LARGE SCALE GENOMIC DNA]</scope>
    <source>
        <strain evidence="4 5">LMG 28138</strain>
    </source>
</reference>
<dbReference type="InterPro" id="IPR011330">
    <property type="entry name" value="Glyco_hydro/deAcase_b/a-brl"/>
</dbReference>
<dbReference type="PANTHER" id="PTHR10587:SF137">
    <property type="entry name" value="4-DEOXY-4-FORMAMIDO-L-ARABINOSE-PHOSPHOUNDECAPRENOL DEFORMYLASE ARND-RELATED"/>
    <property type="match status" value="1"/>
</dbReference>
<dbReference type="Gene3D" id="3.20.20.370">
    <property type="entry name" value="Glycoside hydrolase/deacetylase"/>
    <property type="match status" value="1"/>
</dbReference>
<dbReference type="AlphaFoldDB" id="A0A6S7AZM9"/>
<organism evidence="4 5">
    <name type="scientific">Pararobbsia alpina</name>
    <dbReference type="NCBI Taxonomy" id="621374"/>
    <lineage>
        <taxon>Bacteria</taxon>
        <taxon>Pseudomonadati</taxon>
        <taxon>Pseudomonadota</taxon>
        <taxon>Betaproteobacteria</taxon>
        <taxon>Burkholderiales</taxon>
        <taxon>Burkholderiaceae</taxon>
        <taxon>Pararobbsia</taxon>
    </lineage>
</organism>
<dbReference type="EMBL" id="CADIKM010000005">
    <property type="protein sequence ID" value="CAB3782979.1"/>
    <property type="molecule type" value="Genomic_DNA"/>
</dbReference>
<evidence type="ECO:0000256" key="1">
    <source>
        <dbReference type="SAM" id="MobiDB-lite"/>
    </source>
</evidence>
<sequence>MTAAHSTPQTPQTPHRRVRQTPLVRGSVGFHIGAGIVTMAVPQLWPWTLGAIAVNHGLLAFGGLWPRSRWYGSNWVRLPAEAAARRAISLTFDDGPDPAVTPRVLDMLDQAGVKATFFCIGTRVLEHAALAREIVQRGHALENHSHRHVHTFSLSGPRAMRREIVGGQQIISDVTGTEPRCFRAPAGLRNPFLDPLLQQLDLQLVSWTRRGFDTRERDPARVAARLLDGLAARDILLLHDGHAARTQSGQPVVLDVLPGLLDAVRRAQLEPLLLRELL</sequence>
<dbReference type="SUPFAM" id="SSF88713">
    <property type="entry name" value="Glycoside hydrolase/deacetylase"/>
    <property type="match status" value="1"/>
</dbReference>
<evidence type="ECO:0000256" key="2">
    <source>
        <dbReference type="SAM" id="Phobius"/>
    </source>
</evidence>
<evidence type="ECO:0000313" key="4">
    <source>
        <dbReference type="EMBL" id="CAB3782979.1"/>
    </source>
</evidence>
<keyword evidence="2" id="KW-1133">Transmembrane helix</keyword>
<feature type="transmembrane region" description="Helical" evidence="2">
    <location>
        <begin position="47"/>
        <end position="65"/>
    </location>
</feature>
<dbReference type="InterPro" id="IPR050248">
    <property type="entry name" value="Polysacc_deacetylase_ArnD"/>
</dbReference>
<proteinExistence type="predicted"/>
<evidence type="ECO:0000313" key="5">
    <source>
        <dbReference type="Proteomes" id="UP000494115"/>
    </source>
</evidence>
<feature type="transmembrane region" description="Helical" evidence="2">
    <location>
        <begin position="23"/>
        <end position="41"/>
    </location>
</feature>